<accession>A0A1M6HMR5</accession>
<dbReference type="PANTHER" id="PTHR20275:SF0">
    <property type="entry name" value="NAD KINASE"/>
    <property type="match status" value="1"/>
</dbReference>
<dbReference type="STRING" id="1121950.SAMN02745243_00074"/>
<dbReference type="InterPro" id="IPR016064">
    <property type="entry name" value="NAD/diacylglycerol_kinase_sf"/>
</dbReference>
<evidence type="ECO:0000256" key="3">
    <source>
        <dbReference type="ARBA" id="ARBA00022857"/>
    </source>
</evidence>
<keyword evidence="2 6" id="KW-0418">Kinase</keyword>
<dbReference type="Proteomes" id="UP000184301">
    <property type="component" value="Unassembled WGS sequence"/>
</dbReference>
<dbReference type="InterPro" id="IPR017438">
    <property type="entry name" value="ATP-NAD_kinase_N"/>
</dbReference>
<comment type="caution">
    <text evidence="6">Lacks conserved residue(s) required for the propagation of feature annotation.</text>
</comment>
<dbReference type="GO" id="GO:0003951">
    <property type="term" value="F:NAD+ kinase activity"/>
    <property type="evidence" value="ECO:0007669"/>
    <property type="project" value="UniProtKB-UniRule"/>
</dbReference>
<dbReference type="Gene3D" id="3.40.50.10330">
    <property type="entry name" value="Probable inorganic polyphosphate/atp-NAD kinase, domain 1"/>
    <property type="match status" value="1"/>
</dbReference>
<comment type="catalytic activity">
    <reaction evidence="5 6">
        <text>NAD(+) + ATP = ADP + NADP(+) + H(+)</text>
        <dbReference type="Rhea" id="RHEA:18629"/>
        <dbReference type="ChEBI" id="CHEBI:15378"/>
        <dbReference type="ChEBI" id="CHEBI:30616"/>
        <dbReference type="ChEBI" id="CHEBI:57540"/>
        <dbReference type="ChEBI" id="CHEBI:58349"/>
        <dbReference type="ChEBI" id="CHEBI:456216"/>
        <dbReference type="EC" id="2.7.1.23"/>
    </reaction>
</comment>
<comment type="cofactor">
    <cofactor evidence="6">
        <name>a divalent metal cation</name>
        <dbReference type="ChEBI" id="CHEBI:60240"/>
    </cofactor>
</comment>
<dbReference type="GO" id="GO:0006741">
    <property type="term" value="P:NADP+ biosynthetic process"/>
    <property type="evidence" value="ECO:0007669"/>
    <property type="project" value="UniProtKB-UniRule"/>
</dbReference>
<keyword evidence="4 6" id="KW-0520">NAD</keyword>
<evidence type="ECO:0000256" key="5">
    <source>
        <dbReference type="ARBA" id="ARBA00047925"/>
    </source>
</evidence>
<keyword evidence="6" id="KW-0547">Nucleotide-binding</keyword>
<dbReference type="AlphaFoldDB" id="A0A1M6HMR5"/>
<sequence>MDKFYVITNTMKDVDYKVTNDIKAFIESAGKTCIIGEKEENGHIVKGTVPDNMDCAIILGGDGTMIQAARELRYVDYPLLGINMGTLGYLTEVEVQDAKKQIESLFSTDPVTEKRMMLQAFINQEREEIALNDVVVSRRGGLRILQFDIYVNGDLLDSYQADGVIVSTPTGSTGYNLSAGGPVVEPTASLVVITPICAHALNTGSVVLSAEDTIEIQIAEGRYGKIEDAAVSFDGTDMIALQTGDRVTIQKAAEVTKLVKLNGESFLKTMRRKMKGN</sequence>
<evidence type="ECO:0000256" key="1">
    <source>
        <dbReference type="ARBA" id="ARBA00022679"/>
    </source>
</evidence>
<comment type="similarity">
    <text evidence="6">Belongs to the NAD kinase family.</text>
</comment>
<feature type="binding site" evidence="6">
    <location>
        <begin position="132"/>
        <end position="133"/>
    </location>
    <ligand>
        <name>NAD(+)</name>
        <dbReference type="ChEBI" id="CHEBI:57540"/>
    </ligand>
</feature>
<dbReference type="InterPro" id="IPR017437">
    <property type="entry name" value="ATP-NAD_kinase_PpnK-typ_C"/>
</dbReference>
<proteinExistence type="inferred from homology"/>
<dbReference type="Pfam" id="PF20143">
    <property type="entry name" value="NAD_kinase_C"/>
    <property type="match status" value="1"/>
</dbReference>
<gene>
    <name evidence="6" type="primary">nadK</name>
    <name evidence="7" type="ORF">SAMN02745243_00074</name>
</gene>
<comment type="function">
    <text evidence="6">Involved in the regulation of the intracellular balance of NAD and NADP, and is a key enzyme in the biosynthesis of NADP. Catalyzes specifically the phosphorylation on 2'-hydroxyl of the adenosine moiety of NAD to yield NADP.</text>
</comment>
<dbReference type="Gene3D" id="2.60.200.30">
    <property type="entry name" value="Probable inorganic polyphosphate/atp-NAD kinase, domain 2"/>
    <property type="match status" value="1"/>
</dbReference>
<dbReference type="GO" id="GO:0019674">
    <property type="term" value="P:NAD+ metabolic process"/>
    <property type="evidence" value="ECO:0007669"/>
    <property type="project" value="InterPro"/>
</dbReference>
<feature type="binding site" evidence="6">
    <location>
        <position position="143"/>
    </location>
    <ligand>
        <name>NAD(+)</name>
        <dbReference type="ChEBI" id="CHEBI:57540"/>
    </ligand>
</feature>
<keyword evidence="3 6" id="KW-0521">NADP</keyword>
<dbReference type="GO" id="GO:0005737">
    <property type="term" value="C:cytoplasm"/>
    <property type="evidence" value="ECO:0007669"/>
    <property type="project" value="UniProtKB-SubCell"/>
</dbReference>
<feature type="binding site" evidence="6">
    <location>
        <position position="162"/>
    </location>
    <ligand>
        <name>NAD(+)</name>
        <dbReference type="ChEBI" id="CHEBI:57540"/>
    </ligand>
</feature>
<evidence type="ECO:0000313" key="8">
    <source>
        <dbReference type="Proteomes" id="UP000184301"/>
    </source>
</evidence>
<reference evidence="7 8" key="1">
    <citation type="submission" date="2016-11" db="EMBL/GenBank/DDBJ databases">
        <authorList>
            <person name="Jaros S."/>
            <person name="Januszkiewicz K."/>
            <person name="Wedrychowicz H."/>
        </authorList>
    </citation>
    <scope>NUCLEOTIDE SEQUENCE [LARGE SCALE GENOMIC DNA]</scope>
    <source>
        <strain evidence="7 8">DSM 15480</strain>
    </source>
</reference>
<protein>
    <recommendedName>
        <fullName evidence="6">NAD kinase</fullName>
        <ecNumber evidence="6">2.7.1.23</ecNumber>
    </recommendedName>
    <alternativeName>
        <fullName evidence="6">ATP-dependent NAD kinase</fullName>
    </alternativeName>
</protein>
<keyword evidence="8" id="KW-1185">Reference proteome</keyword>
<dbReference type="SUPFAM" id="SSF111331">
    <property type="entry name" value="NAD kinase/diacylglycerol kinase-like"/>
    <property type="match status" value="1"/>
</dbReference>
<dbReference type="EC" id="2.7.1.23" evidence="6"/>
<dbReference type="EMBL" id="FQZY01000005">
    <property type="protein sequence ID" value="SHJ23480.1"/>
    <property type="molecule type" value="Genomic_DNA"/>
</dbReference>
<feature type="binding site" evidence="6">
    <location>
        <begin position="62"/>
        <end position="63"/>
    </location>
    <ligand>
        <name>NAD(+)</name>
        <dbReference type="ChEBI" id="CHEBI:57540"/>
    </ligand>
</feature>
<keyword evidence="6" id="KW-0963">Cytoplasm</keyword>
<comment type="subcellular location">
    <subcellularLocation>
        <location evidence="6">Cytoplasm</location>
    </subcellularLocation>
</comment>
<dbReference type="RefSeq" id="WP_073103622.1">
    <property type="nucleotide sequence ID" value="NZ_FQZY01000005.1"/>
</dbReference>
<dbReference type="HAMAP" id="MF_00361">
    <property type="entry name" value="NAD_kinase"/>
    <property type="match status" value="1"/>
</dbReference>
<feature type="active site" description="Proton acceptor" evidence="6">
    <location>
        <position position="62"/>
    </location>
</feature>
<evidence type="ECO:0000313" key="7">
    <source>
        <dbReference type="EMBL" id="SHJ23480.1"/>
    </source>
</evidence>
<evidence type="ECO:0000256" key="4">
    <source>
        <dbReference type="ARBA" id="ARBA00023027"/>
    </source>
</evidence>
<keyword evidence="6" id="KW-0067">ATP-binding</keyword>
<dbReference type="PANTHER" id="PTHR20275">
    <property type="entry name" value="NAD KINASE"/>
    <property type="match status" value="1"/>
</dbReference>
<organism evidence="7 8">
    <name type="scientific">Hespellia stercorisuis DSM 15480</name>
    <dbReference type="NCBI Taxonomy" id="1121950"/>
    <lineage>
        <taxon>Bacteria</taxon>
        <taxon>Bacillati</taxon>
        <taxon>Bacillota</taxon>
        <taxon>Clostridia</taxon>
        <taxon>Lachnospirales</taxon>
        <taxon>Lachnospiraceae</taxon>
        <taxon>Hespellia</taxon>
    </lineage>
</organism>
<keyword evidence="1 6" id="KW-0808">Transferase</keyword>
<evidence type="ECO:0000256" key="6">
    <source>
        <dbReference type="HAMAP-Rule" id="MF_00361"/>
    </source>
</evidence>
<dbReference type="GO" id="GO:0046872">
    <property type="term" value="F:metal ion binding"/>
    <property type="evidence" value="ECO:0007669"/>
    <property type="project" value="UniProtKB-UniRule"/>
</dbReference>
<evidence type="ECO:0000256" key="2">
    <source>
        <dbReference type="ARBA" id="ARBA00022777"/>
    </source>
</evidence>
<dbReference type="InterPro" id="IPR002504">
    <property type="entry name" value="NADK"/>
</dbReference>
<dbReference type="GO" id="GO:0051287">
    <property type="term" value="F:NAD binding"/>
    <property type="evidence" value="ECO:0007669"/>
    <property type="project" value="UniProtKB-ARBA"/>
</dbReference>
<dbReference type="Pfam" id="PF01513">
    <property type="entry name" value="NAD_kinase"/>
    <property type="match status" value="1"/>
</dbReference>
<name>A0A1M6HMR5_9FIRM</name>
<dbReference type="OrthoDB" id="9774737at2"/>
<dbReference type="GO" id="GO:0005524">
    <property type="term" value="F:ATP binding"/>
    <property type="evidence" value="ECO:0007669"/>
    <property type="project" value="UniProtKB-KW"/>
</dbReference>
<feature type="binding site" evidence="6">
    <location>
        <begin position="173"/>
        <end position="178"/>
    </location>
    <ligand>
        <name>NAD(+)</name>
        <dbReference type="ChEBI" id="CHEBI:57540"/>
    </ligand>
</feature>